<keyword evidence="2" id="KW-1185">Reference proteome</keyword>
<evidence type="ECO:0000313" key="1">
    <source>
        <dbReference type="EMBL" id="MBB1087343.1"/>
    </source>
</evidence>
<protein>
    <submittedName>
        <fullName evidence="1">DUF4177 domain-containing protein</fullName>
    </submittedName>
</protein>
<proteinExistence type="predicted"/>
<dbReference type="AlphaFoldDB" id="A0A7W3U1T9"/>
<dbReference type="RefSeq" id="WP_182668147.1">
    <property type="nucleotide sequence ID" value="NZ_JACHTE010000002.1"/>
</dbReference>
<dbReference type="Pfam" id="PF13783">
    <property type="entry name" value="DUF4177"/>
    <property type="match status" value="1"/>
</dbReference>
<dbReference type="EMBL" id="JACHTE010000002">
    <property type="protein sequence ID" value="MBB1087343.1"/>
    <property type="molecule type" value="Genomic_DNA"/>
</dbReference>
<gene>
    <name evidence="1" type="ORF">H4F99_02435</name>
</gene>
<dbReference type="Proteomes" id="UP000552587">
    <property type="component" value="Unassembled WGS sequence"/>
</dbReference>
<name>A0A7W3U1T9_9GAMM</name>
<dbReference type="InterPro" id="IPR025234">
    <property type="entry name" value="YjzH-like"/>
</dbReference>
<evidence type="ECO:0000313" key="2">
    <source>
        <dbReference type="Proteomes" id="UP000552587"/>
    </source>
</evidence>
<comment type="caution">
    <text evidence="1">The sequence shown here is derived from an EMBL/GenBank/DDBJ whole genome shotgun (WGS) entry which is preliminary data.</text>
</comment>
<accession>A0A7W3U1T9</accession>
<sequence length="58" mass="6693">MNDRWQHKVVDVPYKLFESQSERAQAELDRHGAQGWELVSALQSNAAGPLHLFFKKRA</sequence>
<organism evidence="1 2">
    <name type="scientific">Marilutibacter penaei</name>
    <dbReference type="NCBI Taxonomy" id="2759900"/>
    <lineage>
        <taxon>Bacteria</taxon>
        <taxon>Pseudomonadati</taxon>
        <taxon>Pseudomonadota</taxon>
        <taxon>Gammaproteobacteria</taxon>
        <taxon>Lysobacterales</taxon>
        <taxon>Lysobacteraceae</taxon>
        <taxon>Marilutibacter</taxon>
    </lineage>
</organism>
<reference evidence="1 2" key="1">
    <citation type="submission" date="2020-07" db="EMBL/GenBank/DDBJ databases">
        <authorList>
            <person name="Xu S."/>
            <person name="Li A."/>
        </authorList>
    </citation>
    <scope>NUCLEOTIDE SEQUENCE [LARGE SCALE GENOMIC DNA]</scope>
    <source>
        <strain evidence="1 2">SG-8</strain>
    </source>
</reference>